<dbReference type="Gene3D" id="3.30.1520.10">
    <property type="entry name" value="Phox-like domain"/>
    <property type="match status" value="1"/>
</dbReference>
<keyword evidence="2" id="KW-0963">Cytoplasm</keyword>
<gene>
    <name evidence="4" type="ORF">G5714_001364</name>
</gene>
<accession>A0A7J6DCF5</accession>
<sequence length="300" mass="35003">MNDISTGQSQTSCKPFKPILSQGAGFLGIQVHCRRYTMFYQNHSPDVVRRGNVMEYYSNGFCRGSNEERALKVTLLGYKVMEEKTKFTVYKILVKRAPESWHIFRRYTDFSRLHDKLKEMFPSFNFALPPKRWFKNFSAEFLEERQLGLQNFLQNLIALKDVRNSEAVREFLCLDDPPTAFDDIRERWAFCETLGGTDCCLQRDLMDDERETESLRNVLLHKELQISQPERTKTGMYGTQGKLDREPRDVLTAQEYKEVERDALRRPNKSSELGFIRSHGACWCGSATDSPEKHRSKNPI</sequence>
<dbReference type="GO" id="GO:0035091">
    <property type="term" value="F:phosphatidylinositol binding"/>
    <property type="evidence" value="ECO:0007669"/>
    <property type="project" value="InterPro"/>
</dbReference>
<dbReference type="Pfam" id="PF00787">
    <property type="entry name" value="PX"/>
    <property type="match status" value="1"/>
</dbReference>
<dbReference type="SUPFAM" id="SSF64268">
    <property type="entry name" value="PX domain"/>
    <property type="match status" value="1"/>
</dbReference>
<comment type="subcellular location">
    <subcellularLocation>
        <location evidence="1">Cytoplasm</location>
    </subcellularLocation>
</comment>
<protein>
    <recommendedName>
        <fullName evidence="3">PX domain-containing protein</fullName>
    </recommendedName>
</protein>
<organism evidence="4 5">
    <name type="scientific">Onychostoma macrolepis</name>
    <dbReference type="NCBI Taxonomy" id="369639"/>
    <lineage>
        <taxon>Eukaryota</taxon>
        <taxon>Metazoa</taxon>
        <taxon>Chordata</taxon>
        <taxon>Craniata</taxon>
        <taxon>Vertebrata</taxon>
        <taxon>Euteleostomi</taxon>
        <taxon>Actinopterygii</taxon>
        <taxon>Neopterygii</taxon>
        <taxon>Teleostei</taxon>
        <taxon>Ostariophysi</taxon>
        <taxon>Cypriniformes</taxon>
        <taxon>Cyprinidae</taxon>
        <taxon>Acrossocheilinae</taxon>
        <taxon>Onychostoma</taxon>
    </lineage>
</organism>
<evidence type="ECO:0000256" key="2">
    <source>
        <dbReference type="ARBA" id="ARBA00022490"/>
    </source>
</evidence>
<keyword evidence="5" id="KW-1185">Reference proteome</keyword>
<evidence type="ECO:0000313" key="5">
    <source>
        <dbReference type="Proteomes" id="UP000579812"/>
    </source>
</evidence>
<dbReference type="Proteomes" id="UP000579812">
    <property type="component" value="Unassembled WGS sequence"/>
</dbReference>
<dbReference type="AlphaFoldDB" id="A0A7J6DCF5"/>
<evidence type="ECO:0000313" key="4">
    <source>
        <dbReference type="EMBL" id="KAF4116811.1"/>
    </source>
</evidence>
<dbReference type="GO" id="GO:0006622">
    <property type="term" value="P:protein targeting to lysosome"/>
    <property type="evidence" value="ECO:0007669"/>
    <property type="project" value="TreeGrafter"/>
</dbReference>
<dbReference type="InterPro" id="IPR036871">
    <property type="entry name" value="PX_dom_sf"/>
</dbReference>
<dbReference type="InterPro" id="IPR051837">
    <property type="entry name" value="SortingNexin/PXDomain-PKLike"/>
</dbReference>
<dbReference type="EMBL" id="JAAMOB010000002">
    <property type="protein sequence ID" value="KAF4116811.1"/>
    <property type="molecule type" value="Genomic_DNA"/>
</dbReference>
<dbReference type="SMART" id="SM00312">
    <property type="entry name" value="PX"/>
    <property type="match status" value="1"/>
</dbReference>
<dbReference type="PROSITE" id="PS50195">
    <property type="entry name" value="PX"/>
    <property type="match status" value="1"/>
</dbReference>
<dbReference type="PANTHER" id="PTHR22999">
    <property type="entry name" value="PX SERINE/THREONINE KINASE PXK"/>
    <property type="match status" value="1"/>
</dbReference>
<evidence type="ECO:0000256" key="1">
    <source>
        <dbReference type="ARBA" id="ARBA00004496"/>
    </source>
</evidence>
<dbReference type="PANTHER" id="PTHR22999:SF23">
    <property type="entry name" value="SORTING NEXIN-16"/>
    <property type="match status" value="1"/>
</dbReference>
<comment type="caution">
    <text evidence="4">The sequence shown here is derived from an EMBL/GenBank/DDBJ whole genome shotgun (WGS) entry which is preliminary data.</text>
</comment>
<dbReference type="GO" id="GO:0008333">
    <property type="term" value="P:endosome to lysosome transport"/>
    <property type="evidence" value="ECO:0007669"/>
    <property type="project" value="TreeGrafter"/>
</dbReference>
<feature type="domain" description="PX" evidence="3">
    <location>
        <begin position="68"/>
        <end position="179"/>
    </location>
</feature>
<dbReference type="GO" id="GO:0005769">
    <property type="term" value="C:early endosome"/>
    <property type="evidence" value="ECO:0007669"/>
    <property type="project" value="TreeGrafter"/>
</dbReference>
<reference evidence="4 5" key="1">
    <citation type="submission" date="2020-04" db="EMBL/GenBank/DDBJ databases">
        <title>Chromosome-level genome assembly of a cyprinid fish Onychostoma macrolepis by integration of Nanopore Sequencing, Bionano and Hi-C technology.</title>
        <authorList>
            <person name="Wang D."/>
        </authorList>
    </citation>
    <scope>NUCLEOTIDE SEQUENCE [LARGE SCALE GENOMIC DNA]</scope>
    <source>
        <strain evidence="4">SWU-2019</strain>
        <tissue evidence="4">Muscle</tissue>
    </source>
</reference>
<evidence type="ECO:0000259" key="3">
    <source>
        <dbReference type="PROSITE" id="PS50195"/>
    </source>
</evidence>
<dbReference type="InterPro" id="IPR001683">
    <property type="entry name" value="PX_dom"/>
</dbReference>
<name>A0A7J6DCF5_9TELE</name>
<proteinExistence type="predicted"/>
<dbReference type="GO" id="GO:0045022">
    <property type="term" value="P:early endosome to late endosome transport"/>
    <property type="evidence" value="ECO:0007669"/>
    <property type="project" value="TreeGrafter"/>
</dbReference>
<dbReference type="GO" id="GO:0005770">
    <property type="term" value="C:late endosome"/>
    <property type="evidence" value="ECO:0007669"/>
    <property type="project" value="TreeGrafter"/>
</dbReference>